<proteinExistence type="predicted"/>
<evidence type="ECO:0000313" key="3">
    <source>
        <dbReference type="Proteomes" id="UP000001822"/>
    </source>
</evidence>
<dbReference type="RefSeq" id="WP_011585941.1">
    <property type="nucleotide sequence ID" value="NC_008255.1"/>
</dbReference>
<feature type="transmembrane region" description="Helical" evidence="1">
    <location>
        <begin position="70"/>
        <end position="96"/>
    </location>
</feature>
<dbReference type="OrthoDB" id="1120881at2"/>
<dbReference type="EMBL" id="CP000383">
    <property type="protein sequence ID" value="ABG59831.1"/>
    <property type="molecule type" value="Genomic_DNA"/>
</dbReference>
<gene>
    <name evidence="2" type="ordered locus">CHU_2578</name>
</gene>
<keyword evidence="1" id="KW-0812">Transmembrane</keyword>
<evidence type="ECO:0000313" key="2">
    <source>
        <dbReference type="EMBL" id="ABG59831.1"/>
    </source>
</evidence>
<sequence length="211" mass="23308">MTEIDKQLSDLKQIRQLMERSSKFISLSGLSGISAGVIALIGAFVARWRIHNVLDFNNVVSYKAIPSFDVLYSLLFELIALASITLILALAAAFFFTNKKASERGESLFDSLSIRMLVNLAIPLITGGIFCLFLLQQNISLIAPAMLIFYGLALVNGSRYTVDHIRYLGMAEIVLGLIAGLFPGKGLLFWATGFGVFHIIYGAVMYFKLER</sequence>
<keyword evidence="3" id="KW-1185">Reference proteome</keyword>
<feature type="transmembrane region" description="Helical" evidence="1">
    <location>
        <begin position="188"/>
        <end position="207"/>
    </location>
</feature>
<feature type="transmembrane region" description="Helical" evidence="1">
    <location>
        <begin position="165"/>
        <end position="182"/>
    </location>
</feature>
<keyword evidence="1" id="KW-0472">Membrane</keyword>
<reference evidence="2 3" key="1">
    <citation type="journal article" date="2007" name="Appl. Environ. Microbiol.">
        <title>Genome sequence of the cellulolytic gliding bacterium Cytophaga hutchinsonii.</title>
        <authorList>
            <person name="Xie G."/>
            <person name="Bruce D.C."/>
            <person name="Challacombe J.F."/>
            <person name="Chertkov O."/>
            <person name="Detter J.C."/>
            <person name="Gilna P."/>
            <person name="Han C.S."/>
            <person name="Lucas S."/>
            <person name="Misra M."/>
            <person name="Myers G.L."/>
            <person name="Richardson P."/>
            <person name="Tapia R."/>
            <person name="Thayer N."/>
            <person name="Thompson L.S."/>
            <person name="Brettin T.S."/>
            <person name="Henrissat B."/>
            <person name="Wilson D.B."/>
            <person name="McBride M.J."/>
        </authorList>
    </citation>
    <scope>NUCLEOTIDE SEQUENCE [LARGE SCALE GENOMIC DNA]</scope>
    <source>
        <strain evidence="3">ATCC 33406 / DSM 1761 / CIP 103989 / NBRC 15051 / NCIMB 9469 / D465</strain>
    </source>
</reference>
<name>A0A6N4SU37_CYTH3</name>
<feature type="transmembrane region" description="Helical" evidence="1">
    <location>
        <begin position="24"/>
        <end position="50"/>
    </location>
</feature>
<evidence type="ECO:0000256" key="1">
    <source>
        <dbReference type="SAM" id="Phobius"/>
    </source>
</evidence>
<organism evidence="2 3">
    <name type="scientific">Cytophaga hutchinsonii (strain ATCC 33406 / DSM 1761 / CIP 103989 / NBRC 15051 / NCIMB 9469 / D465)</name>
    <dbReference type="NCBI Taxonomy" id="269798"/>
    <lineage>
        <taxon>Bacteria</taxon>
        <taxon>Pseudomonadati</taxon>
        <taxon>Bacteroidota</taxon>
        <taxon>Cytophagia</taxon>
        <taxon>Cytophagales</taxon>
        <taxon>Cytophagaceae</taxon>
        <taxon>Cytophaga</taxon>
    </lineage>
</organism>
<accession>A0A6N4SU37</accession>
<keyword evidence="1" id="KW-1133">Transmembrane helix</keyword>
<feature type="transmembrane region" description="Helical" evidence="1">
    <location>
        <begin position="117"/>
        <end position="135"/>
    </location>
</feature>
<dbReference type="Proteomes" id="UP000001822">
    <property type="component" value="Chromosome"/>
</dbReference>
<dbReference type="KEGG" id="chu:CHU_2578"/>
<feature type="transmembrane region" description="Helical" evidence="1">
    <location>
        <begin position="141"/>
        <end position="158"/>
    </location>
</feature>
<protein>
    <submittedName>
        <fullName evidence="2">Uncharacterized protein</fullName>
    </submittedName>
</protein>
<dbReference type="AlphaFoldDB" id="A0A6N4SU37"/>